<evidence type="ECO:0000313" key="2">
    <source>
        <dbReference type="Proteomes" id="UP000192758"/>
    </source>
</evidence>
<dbReference type="EMBL" id="MNPJ01000025">
    <property type="protein sequence ID" value="OQS53770.1"/>
    <property type="molecule type" value="Genomic_DNA"/>
</dbReference>
<name>A0A1W0E3G1_9MICR</name>
<reference evidence="1 2" key="1">
    <citation type="journal article" date="2017" name="Environ. Microbiol.">
        <title>Decay of the glycolytic pathway and adaptation to intranuclear parasitism within Enterocytozoonidae microsporidia.</title>
        <authorList>
            <person name="Wiredu Boakye D."/>
            <person name="Jaroenlak P."/>
            <person name="Prachumwat A."/>
            <person name="Williams T.A."/>
            <person name="Bateman K.S."/>
            <person name="Itsathitphaisarn O."/>
            <person name="Sritunyalucksana K."/>
            <person name="Paszkiewicz K.H."/>
            <person name="Moore K.A."/>
            <person name="Stentiford G.D."/>
            <person name="Williams B.A."/>
        </authorList>
    </citation>
    <scope>NUCLEOTIDE SEQUENCE [LARGE SCALE GENOMIC DNA]</scope>
    <source>
        <strain evidence="1 2">TH1</strain>
    </source>
</reference>
<sequence length="98" mass="11577">MKEIEIEKDYNEYLIFYYDLETFIETFLTTENSILIQIGGYKIHKNAKTCKNSNEIIKNGNNKNIFIYNIQNVDFTADLCVLFNKNILNSFKICIFTL</sequence>
<dbReference type="VEuPathDB" id="MicrosporidiaDB:EHP00_1247"/>
<keyword evidence="2" id="KW-1185">Reference proteome</keyword>
<proteinExistence type="predicted"/>
<protein>
    <submittedName>
        <fullName evidence="1">Uncharacterized protein</fullName>
    </submittedName>
</protein>
<gene>
    <name evidence="1" type="ORF">EHP00_1247</name>
</gene>
<comment type="caution">
    <text evidence="1">The sequence shown here is derived from an EMBL/GenBank/DDBJ whole genome shotgun (WGS) entry which is preliminary data.</text>
</comment>
<dbReference type="AlphaFoldDB" id="A0A1W0E3G1"/>
<evidence type="ECO:0000313" key="1">
    <source>
        <dbReference type="EMBL" id="OQS53770.1"/>
    </source>
</evidence>
<dbReference type="Proteomes" id="UP000192758">
    <property type="component" value="Unassembled WGS sequence"/>
</dbReference>
<accession>A0A1W0E3G1</accession>
<organism evidence="1 2">
    <name type="scientific">Ecytonucleospora hepatopenaei</name>
    <dbReference type="NCBI Taxonomy" id="646526"/>
    <lineage>
        <taxon>Eukaryota</taxon>
        <taxon>Fungi</taxon>
        <taxon>Fungi incertae sedis</taxon>
        <taxon>Microsporidia</taxon>
        <taxon>Enterocytozoonidae</taxon>
        <taxon>Ecytonucleospora</taxon>
    </lineage>
</organism>